<dbReference type="GO" id="GO:0005886">
    <property type="term" value="C:plasma membrane"/>
    <property type="evidence" value="ECO:0007669"/>
    <property type="project" value="UniProtKB-SubCell"/>
</dbReference>
<dbReference type="PANTHER" id="PTHR48053:SF50">
    <property type="entry name" value="PROTEIN KINASE DOMAIN-CONTAINING PROTEIN"/>
    <property type="match status" value="1"/>
</dbReference>
<keyword evidence="8" id="KW-0808">Transferase</keyword>
<dbReference type="InterPro" id="IPR013210">
    <property type="entry name" value="LRR_N_plant-typ"/>
</dbReference>
<evidence type="ECO:0000256" key="18">
    <source>
        <dbReference type="ARBA" id="ARBA00023180"/>
    </source>
</evidence>
<evidence type="ECO:0000256" key="19">
    <source>
        <dbReference type="ARBA" id="ARBA00047899"/>
    </source>
</evidence>
<dbReference type="PROSITE" id="PS00107">
    <property type="entry name" value="PROTEIN_KINASE_ATP"/>
    <property type="match status" value="1"/>
</dbReference>
<dbReference type="GO" id="GO:0004674">
    <property type="term" value="F:protein serine/threonine kinase activity"/>
    <property type="evidence" value="ECO:0007669"/>
    <property type="project" value="UniProtKB-KW"/>
</dbReference>
<dbReference type="FunFam" id="3.80.10.10:FF:000177">
    <property type="entry name" value="Leucine-rich repeat receptor-like serine/threonine-protein kinase At1g17230"/>
    <property type="match status" value="1"/>
</dbReference>
<dbReference type="FunFam" id="3.80.10.10:FF:000383">
    <property type="entry name" value="Leucine-rich repeat receptor protein kinase EMS1"/>
    <property type="match status" value="1"/>
</dbReference>
<dbReference type="SUPFAM" id="SSF56112">
    <property type="entry name" value="Protein kinase-like (PK-like)"/>
    <property type="match status" value="1"/>
</dbReference>
<dbReference type="EC" id="2.7.11.1" evidence="3"/>
<keyword evidence="9 22" id="KW-0812">Transmembrane</keyword>
<keyword evidence="15 22" id="KW-1133">Transmembrane helix</keyword>
<evidence type="ECO:0000259" key="23">
    <source>
        <dbReference type="PROSITE" id="PS50011"/>
    </source>
</evidence>
<gene>
    <name evidence="24" type="ORF">URODEC1_LOCUS92573</name>
</gene>
<dbReference type="PRINTS" id="PR00019">
    <property type="entry name" value="LEURICHRPT"/>
</dbReference>
<comment type="catalytic activity">
    <reaction evidence="19">
        <text>L-threonyl-[protein] + ATP = O-phospho-L-threonyl-[protein] + ADP + H(+)</text>
        <dbReference type="Rhea" id="RHEA:46608"/>
        <dbReference type="Rhea" id="RHEA-COMP:11060"/>
        <dbReference type="Rhea" id="RHEA-COMP:11605"/>
        <dbReference type="ChEBI" id="CHEBI:15378"/>
        <dbReference type="ChEBI" id="CHEBI:30013"/>
        <dbReference type="ChEBI" id="CHEBI:30616"/>
        <dbReference type="ChEBI" id="CHEBI:61977"/>
        <dbReference type="ChEBI" id="CHEBI:456216"/>
        <dbReference type="EC" id="2.7.11.1"/>
    </reaction>
</comment>
<dbReference type="Pfam" id="PF13855">
    <property type="entry name" value="LRR_8"/>
    <property type="match status" value="1"/>
</dbReference>
<dbReference type="InterPro" id="IPR017441">
    <property type="entry name" value="Protein_kinase_ATP_BS"/>
</dbReference>
<dbReference type="FunFam" id="3.80.10.10:FF:000400">
    <property type="entry name" value="Nuclear pore complex protein NUP107"/>
    <property type="match status" value="1"/>
</dbReference>
<dbReference type="PROSITE" id="PS51450">
    <property type="entry name" value="LRR"/>
    <property type="match status" value="1"/>
</dbReference>
<protein>
    <recommendedName>
        <fullName evidence="3">non-specific serine/threonine protein kinase</fullName>
        <ecNumber evidence="3">2.7.11.1</ecNumber>
    </recommendedName>
</protein>
<evidence type="ECO:0000256" key="4">
    <source>
        <dbReference type="ARBA" id="ARBA00022475"/>
    </source>
</evidence>
<dbReference type="Gene3D" id="3.30.200.20">
    <property type="entry name" value="Phosphorylase Kinase, domain 1"/>
    <property type="match status" value="1"/>
</dbReference>
<keyword evidence="10" id="KW-0732">Signal</keyword>
<evidence type="ECO:0000256" key="2">
    <source>
        <dbReference type="ARBA" id="ARBA00004479"/>
    </source>
</evidence>
<evidence type="ECO:0000256" key="21">
    <source>
        <dbReference type="PROSITE-ProRule" id="PRU10141"/>
    </source>
</evidence>
<dbReference type="Proteomes" id="UP001497457">
    <property type="component" value="Chromosome 36b"/>
</dbReference>
<dbReference type="Gene3D" id="1.10.510.10">
    <property type="entry name" value="Transferase(Phosphotransferase) domain 1"/>
    <property type="match status" value="1"/>
</dbReference>
<feature type="domain" description="Protein kinase" evidence="23">
    <location>
        <begin position="794"/>
        <end position="1068"/>
    </location>
</feature>
<dbReference type="AlphaFoldDB" id="A0ABC9E7W9"/>
<dbReference type="InterPro" id="IPR003591">
    <property type="entry name" value="Leu-rich_rpt_typical-subtyp"/>
</dbReference>
<keyword evidence="17" id="KW-0675">Receptor</keyword>
<evidence type="ECO:0000256" key="5">
    <source>
        <dbReference type="ARBA" id="ARBA00022527"/>
    </source>
</evidence>
<dbReference type="InterPro" id="IPR001611">
    <property type="entry name" value="Leu-rich_rpt"/>
</dbReference>
<evidence type="ECO:0000256" key="17">
    <source>
        <dbReference type="ARBA" id="ARBA00023170"/>
    </source>
</evidence>
<dbReference type="GO" id="GO:0005524">
    <property type="term" value="F:ATP binding"/>
    <property type="evidence" value="ECO:0007669"/>
    <property type="project" value="UniProtKB-UniRule"/>
</dbReference>
<keyword evidence="5" id="KW-0723">Serine/threonine-protein kinase</keyword>
<comment type="catalytic activity">
    <reaction evidence="20">
        <text>L-seryl-[protein] + ATP = O-phospho-L-seryl-[protein] + ADP + H(+)</text>
        <dbReference type="Rhea" id="RHEA:17989"/>
        <dbReference type="Rhea" id="RHEA-COMP:9863"/>
        <dbReference type="Rhea" id="RHEA-COMP:11604"/>
        <dbReference type="ChEBI" id="CHEBI:15378"/>
        <dbReference type="ChEBI" id="CHEBI:29999"/>
        <dbReference type="ChEBI" id="CHEBI:30616"/>
        <dbReference type="ChEBI" id="CHEBI:83421"/>
        <dbReference type="ChEBI" id="CHEBI:456216"/>
        <dbReference type="EC" id="2.7.11.1"/>
    </reaction>
</comment>
<keyword evidence="14 21" id="KW-0067">ATP-binding</keyword>
<sequence length="1074" mass="118581">MCMKLLVDLTHLQTNCKCAMICKKLPSCHAPPSFMAILQEASTKIAAPLLLLLLVLPYYHNKLLAEAAPRQGHLSLRAQAAALLHWRSTLSNASALSTWSRHTYPCNWTGITCGIADSNRRRISTKNSTSSSLANETVITGISLQGTGIVGRFDSLSIQSLPHLNNLDLSNNRGLSGMIPPSIASLSMLATLNLTGDRLTGTIPPAFGETLRQLSLGDNNLTGTIPRSLANLTHLTHLHLHTNQLIGPIPEELRVLSGLLELDLSENHLTGMIPATVPMNLTTLNTLCLWSNQLTGSVPREIGNLRNLRVLDLSSNLLTGLIPPSIGNMSKLHILSLSNNMIGHRILDQVGRLSDLRFLYLGNNQLTGRIPWALGNLTSLTRMYLYSNALSGPLPQTLSQLTDLVTILLGNNNFTGRLPDLCQTKRLQYFVVSYNNIQGPIPKSLRDCNTLRELGLSSNQIDGDISQAFGVYPHLDHANISNNRLYGKLSPNWGSCRNLSSLLIADNMITGTLPSELGQLTNLRLLDLHSNKLSDSIPPEIGSLSNIYSMDLSRNELSGEIPRQIGHLRSLEILDVSGNQLNGTIPEEIGNCFKLQMLNMRSNNLSGSIPSNLDNLGYLQSMLDLSNNNLSGEIPPEIGKLDMLMFINLSHNHFSGSIPSSIVSMRSLSIFDVSYNDLEGPIPQWIHNTSAEWFLHNKALCGQLAGLSPCSSLQHAHQGGGEKKHWKLALEVGIPAFVGIVSIITAGVSVILICRKKSPRGDDAANRSRADVFSIWGFDGKLAFEDIVDATENFNEKHCIGEGAYSRVYRAQLQDGQTVAVKRLHQSHPINEDIHEEERFRHEIEVLTKIRQRSIVKLYGYCSHPRYKFLVCQFVDRGSLASVLRNEELVTQLHWQRRTAILRDVAQAISYLHHDCHPAIIHRDITSRNILLDAEYRAFVSDFGVARILKPDSSNWSALAGTYGYIAPEFSYTSVVTEKCDVYSFGVVALEVLMGRHPAGDFQESIDPLLTKDEKNLEEILDRRLPAPGTDGQSRGVIFQSLSVAFQCLQANPQDRPTMQQVYRALTIRSCTTS</sequence>
<evidence type="ECO:0000256" key="3">
    <source>
        <dbReference type="ARBA" id="ARBA00012513"/>
    </source>
</evidence>
<evidence type="ECO:0000256" key="8">
    <source>
        <dbReference type="ARBA" id="ARBA00022679"/>
    </source>
</evidence>
<evidence type="ECO:0000256" key="15">
    <source>
        <dbReference type="ARBA" id="ARBA00022989"/>
    </source>
</evidence>
<dbReference type="PROSITE" id="PS00109">
    <property type="entry name" value="PROTEIN_KINASE_TYR"/>
    <property type="match status" value="1"/>
</dbReference>
<dbReference type="Gene3D" id="3.80.10.10">
    <property type="entry name" value="Ribonuclease Inhibitor"/>
    <property type="match status" value="4"/>
</dbReference>
<keyword evidence="7" id="KW-0433">Leucine-rich repeat</keyword>
<keyword evidence="13" id="KW-0418">Kinase</keyword>
<dbReference type="InterPro" id="IPR032675">
    <property type="entry name" value="LRR_dom_sf"/>
</dbReference>
<keyword evidence="11" id="KW-0677">Repeat</keyword>
<dbReference type="Pfam" id="PF00069">
    <property type="entry name" value="Pkinase"/>
    <property type="match status" value="1"/>
</dbReference>
<feature type="binding site" evidence="21">
    <location>
        <position position="822"/>
    </location>
    <ligand>
        <name>ATP</name>
        <dbReference type="ChEBI" id="CHEBI:30616"/>
    </ligand>
</feature>
<evidence type="ECO:0000256" key="14">
    <source>
        <dbReference type="ARBA" id="ARBA00022840"/>
    </source>
</evidence>
<comment type="subcellular location">
    <subcellularLocation>
        <location evidence="1">Cell membrane</location>
        <topology evidence="1">Single-pass membrane protein</topology>
    </subcellularLocation>
    <subcellularLocation>
        <location evidence="2">Membrane</location>
        <topology evidence="2">Single-pass type I membrane protein</topology>
    </subcellularLocation>
</comment>
<evidence type="ECO:0000256" key="1">
    <source>
        <dbReference type="ARBA" id="ARBA00004162"/>
    </source>
</evidence>
<name>A0ABC9E7W9_9POAL</name>
<dbReference type="InterPro" id="IPR011009">
    <property type="entry name" value="Kinase-like_dom_sf"/>
</dbReference>
<keyword evidence="25" id="KW-1185">Reference proteome</keyword>
<evidence type="ECO:0000256" key="7">
    <source>
        <dbReference type="ARBA" id="ARBA00022614"/>
    </source>
</evidence>
<dbReference type="Pfam" id="PF00560">
    <property type="entry name" value="LRR_1"/>
    <property type="match status" value="8"/>
</dbReference>
<dbReference type="InterPro" id="IPR051716">
    <property type="entry name" value="Plant_RL_S/T_kinase"/>
</dbReference>
<evidence type="ECO:0000256" key="22">
    <source>
        <dbReference type="SAM" id="Phobius"/>
    </source>
</evidence>
<evidence type="ECO:0000256" key="12">
    <source>
        <dbReference type="ARBA" id="ARBA00022741"/>
    </source>
</evidence>
<keyword evidence="4" id="KW-1003">Cell membrane</keyword>
<dbReference type="Pfam" id="PF08263">
    <property type="entry name" value="LRRNT_2"/>
    <property type="match status" value="1"/>
</dbReference>
<dbReference type="EMBL" id="OZ075146">
    <property type="protein sequence ID" value="CAL5052186.1"/>
    <property type="molecule type" value="Genomic_DNA"/>
</dbReference>
<evidence type="ECO:0000256" key="16">
    <source>
        <dbReference type="ARBA" id="ARBA00023136"/>
    </source>
</evidence>
<dbReference type="FunFam" id="1.10.510.10:FF:000479">
    <property type="entry name" value="Leucine-rich repeat receptor-like protein kinase"/>
    <property type="match status" value="1"/>
</dbReference>
<dbReference type="PROSITE" id="PS50011">
    <property type="entry name" value="PROTEIN_KINASE_DOM"/>
    <property type="match status" value="1"/>
</dbReference>
<dbReference type="SUPFAM" id="SSF52058">
    <property type="entry name" value="L domain-like"/>
    <property type="match status" value="3"/>
</dbReference>
<feature type="transmembrane region" description="Helical" evidence="22">
    <location>
        <begin position="732"/>
        <end position="754"/>
    </location>
</feature>
<keyword evidence="12 21" id="KW-0547">Nucleotide-binding</keyword>
<dbReference type="InterPro" id="IPR008266">
    <property type="entry name" value="Tyr_kinase_AS"/>
</dbReference>
<evidence type="ECO:0000256" key="13">
    <source>
        <dbReference type="ARBA" id="ARBA00022777"/>
    </source>
</evidence>
<keyword evidence="6" id="KW-0597">Phosphoprotein</keyword>
<proteinExistence type="predicted"/>
<evidence type="ECO:0000256" key="10">
    <source>
        <dbReference type="ARBA" id="ARBA00022729"/>
    </source>
</evidence>
<keyword evidence="18" id="KW-0325">Glycoprotein</keyword>
<organism evidence="24 25">
    <name type="scientific">Urochloa decumbens</name>
    <dbReference type="NCBI Taxonomy" id="240449"/>
    <lineage>
        <taxon>Eukaryota</taxon>
        <taxon>Viridiplantae</taxon>
        <taxon>Streptophyta</taxon>
        <taxon>Embryophyta</taxon>
        <taxon>Tracheophyta</taxon>
        <taxon>Spermatophyta</taxon>
        <taxon>Magnoliopsida</taxon>
        <taxon>Liliopsida</taxon>
        <taxon>Poales</taxon>
        <taxon>Poaceae</taxon>
        <taxon>PACMAD clade</taxon>
        <taxon>Panicoideae</taxon>
        <taxon>Panicodae</taxon>
        <taxon>Paniceae</taxon>
        <taxon>Melinidinae</taxon>
        <taxon>Urochloa</taxon>
    </lineage>
</organism>
<evidence type="ECO:0000256" key="11">
    <source>
        <dbReference type="ARBA" id="ARBA00022737"/>
    </source>
</evidence>
<reference evidence="24" key="1">
    <citation type="submission" date="2024-10" db="EMBL/GenBank/DDBJ databases">
        <authorList>
            <person name="Ryan C."/>
        </authorList>
    </citation>
    <scope>NUCLEOTIDE SEQUENCE [LARGE SCALE GENOMIC DNA]</scope>
</reference>
<evidence type="ECO:0000256" key="20">
    <source>
        <dbReference type="ARBA" id="ARBA00048679"/>
    </source>
</evidence>
<dbReference type="SMART" id="SM00369">
    <property type="entry name" value="LRR_TYP"/>
    <property type="match status" value="8"/>
</dbReference>
<evidence type="ECO:0000256" key="9">
    <source>
        <dbReference type="ARBA" id="ARBA00022692"/>
    </source>
</evidence>
<dbReference type="FunFam" id="3.30.200.20:FF:000309">
    <property type="entry name" value="Leucine-rich repeat receptor protein kinase MSP1"/>
    <property type="match status" value="1"/>
</dbReference>
<dbReference type="PANTHER" id="PTHR48053">
    <property type="entry name" value="LEUCINE RICH REPEAT FAMILY PROTEIN, EXPRESSED"/>
    <property type="match status" value="1"/>
</dbReference>
<evidence type="ECO:0000256" key="6">
    <source>
        <dbReference type="ARBA" id="ARBA00022553"/>
    </source>
</evidence>
<dbReference type="InterPro" id="IPR000719">
    <property type="entry name" value="Prot_kinase_dom"/>
</dbReference>
<evidence type="ECO:0000313" key="25">
    <source>
        <dbReference type="Proteomes" id="UP001497457"/>
    </source>
</evidence>
<evidence type="ECO:0000313" key="24">
    <source>
        <dbReference type="EMBL" id="CAL5052186.1"/>
    </source>
</evidence>
<accession>A0ABC9E7W9</accession>
<keyword evidence="16 22" id="KW-0472">Membrane</keyword>